<dbReference type="EMBL" id="CAJMWT010008805">
    <property type="protein sequence ID" value="CAE6535537.1"/>
    <property type="molecule type" value="Genomic_DNA"/>
</dbReference>
<accession>A0A8H3DTH4</accession>
<evidence type="ECO:0000313" key="2">
    <source>
        <dbReference type="EMBL" id="CAE6535537.1"/>
    </source>
</evidence>
<gene>
    <name evidence="2" type="ORF">RDB_LOCUS185652</name>
</gene>
<comment type="caution">
    <text evidence="2">The sequence shown here is derived from an EMBL/GenBank/DDBJ whole genome shotgun (WGS) entry which is preliminary data.</text>
</comment>
<reference evidence="2" key="1">
    <citation type="submission" date="2021-01" db="EMBL/GenBank/DDBJ databases">
        <authorList>
            <person name="Kaushik A."/>
        </authorList>
    </citation>
    <scope>NUCLEOTIDE SEQUENCE</scope>
    <source>
        <strain evidence="2">AG2-2IIIB</strain>
    </source>
</reference>
<evidence type="ECO:0000256" key="1">
    <source>
        <dbReference type="SAM" id="MobiDB-lite"/>
    </source>
</evidence>
<organism evidence="2 3">
    <name type="scientific">Rhizoctonia solani</name>
    <dbReference type="NCBI Taxonomy" id="456999"/>
    <lineage>
        <taxon>Eukaryota</taxon>
        <taxon>Fungi</taxon>
        <taxon>Dikarya</taxon>
        <taxon>Basidiomycota</taxon>
        <taxon>Agaricomycotina</taxon>
        <taxon>Agaricomycetes</taxon>
        <taxon>Cantharellales</taxon>
        <taxon>Ceratobasidiaceae</taxon>
        <taxon>Rhizoctonia</taxon>
    </lineage>
</organism>
<proteinExistence type="predicted"/>
<feature type="region of interest" description="Disordered" evidence="1">
    <location>
        <begin position="1"/>
        <end position="51"/>
    </location>
</feature>
<feature type="compositionally biased region" description="Basic and acidic residues" evidence="1">
    <location>
        <begin position="34"/>
        <end position="51"/>
    </location>
</feature>
<sequence>MNLLNPGNLMGSKKRRGKEVDNSLGQTQSPPPNLEHKPPPNSTETDKGAHDNDFIADKHEMFASESACTAYLVVLDRTYHPSIGKPSAQIYLFVVEALCRAPSKSVLVPIAHDLLLKFHPPELTDQFVGALLQRNIHSLLINGLLSQEFLKQLFTTGQVILLAQLALQSVDSGSNSRATDLLSALFPWNSDSPGPSQPTHWWRAEKDRLFKQYNAMLAEDQGQSVHEYFTALLTCI</sequence>
<name>A0A8H3DTH4_9AGAM</name>
<evidence type="ECO:0000313" key="3">
    <source>
        <dbReference type="Proteomes" id="UP000663843"/>
    </source>
</evidence>
<dbReference type="Proteomes" id="UP000663843">
    <property type="component" value="Unassembled WGS sequence"/>
</dbReference>
<dbReference type="AlphaFoldDB" id="A0A8H3DTH4"/>
<protein>
    <submittedName>
        <fullName evidence="2">Uncharacterized protein</fullName>
    </submittedName>
</protein>